<name>A0A2I2G3I7_9EURO</name>
<comment type="caution">
    <text evidence="3">The sequence shown here is derived from an EMBL/GenBank/DDBJ whole genome shotgun (WGS) entry which is preliminary data.</text>
</comment>
<evidence type="ECO:0000313" key="3">
    <source>
        <dbReference type="EMBL" id="PLB47417.1"/>
    </source>
</evidence>
<dbReference type="GO" id="GO:0016020">
    <property type="term" value="C:membrane"/>
    <property type="evidence" value="ECO:0007669"/>
    <property type="project" value="TreeGrafter"/>
</dbReference>
<dbReference type="OrthoDB" id="10249433at2759"/>
<dbReference type="Proteomes" id="UP000234275">
    <property type="component" value="Unassembled WGS sequence"/>
</dbReference>
<keyword evidence="4" id="KW-1185">Reference proteome</keyword>
<dbReference type="PRINTS" id="PR00111">
    <property type="entry name" value="ABHYDROLASE"/>
</dbReference>
<protein>
    <submittedName>
        <fullName evidence="3">Alpha/beta-hydrolase</fullName>
    </submittedName>
</protein>
<dbReference type="GeneID" id="36560132"/>
<evidence type="ECO:0000256" key="1">
    <source>
        <dbReference type="SAM" id="MobiDB-lite"/>
    </source>
</evidence>
<reference evidence="3 4" key="1">
    <citation type="submission" date="2016-12" db="EMBL/GenBank/DDBJ databases">
        <title>The genomes of Aspergillus section Nigri reveals drivers in fungal speciation.</title>
        <authorList>
            <consortium name="DOE Joint Genome Institute"/>
            <person name="Vesth T.C."/>
            <person name="Nybo J."/>
            <person name="Theobald S."/>
            <person name="Brandl J."/>
            <person name="Frisvad J.C."/>
            <person name="Nielsen K.F."/>
            <person name="Lyhne E.K."/>
            <person name="Kogle M.E."/>
            <person name="Kuo A."/>
            <person name="Riley R."/>
            <person name="Clum A."/>
            <person name="Nolan M."/>
            <person name="Lipzen A."/>
            <person name="Salamov A."/>
            <person name="Henrissat B."/>
            <person name="Wiebenga A."/>
            <person name="De Vries R.P."/>
            <person name="Grigoriev I.V."/>
            <person name="Mortensen U.H."/>
            <person name="Andersen M.R."/>
            <person name="Baker S.E."/>
        </authorList>
    </citation>
    <scope>NUCLEOTIDE SEQUENCE [LARGE SCALE GENOMIC DNA]</scope>
    <source>
        <strain evidence="3 4">IBT 23096</strain>
    </source>
</reference>
<accession>A0A2I2G3I7</accession>
<gene>
    <name evidence="3" type="ORF">P170DRAFT_466671</name>
</gene>
<sequence length="339" mass="37608">MPPRELLSPGPHTFHSATKNLTFEYIVHTTCNLHPNAPQELLIIQPPAWGLGSGYLHTGLSSLLDSSPSSPSPGVSYTLLFFHPRGTDNSSRPASPTQMSSFELATDLDDLRRHLGLVKIPTLLGHSNGGAIALAYAELYPERVDRLVLVDSQVLGVKSVQREEKSRGKRDRVHGNGDGNEEAETDTDEDIFEKLRADPRYARVLGSAGGLNKSSDEAFTSSVNATWALYFSNPTRYVPELRSAIGDRVMLLWCYLGVYGSDREYEESGEMVARLGDVKAKTLIIVGREDWICRVSSAKRLRERIPGARLVICEECGHFPWIEAKERTIKELVEFIRGS</sequence>
<feature type="compositionally biased region" description="Acidic residues" evidence="1">
    <location>
        <begin position="179"/>
        <end position="190"/>
    </location>
</feature>
<dbReference type="SUPFAM" id="SSF53474">
    <property type="entry name" value="alpha/beta-Hydrolases"/>
    <property type="match status" value="1"/>
</dbReference>
<dbReference type="PANTHER" id="PTHR43798">
    <property type="entry name" value="MONOACYLGLYCEROL LIPASE"/>
    <property type="match status" value="1"/>
</dbReference>
<proteinExistence type="predicted"/>
<dbReference type="Gene3D" id="3.40.50.1820">
    <property type="entry name" value="alpha/beta hydrolase"/>
    <property type="match status" value="1"/>
</dbReference>
<evidence type="ECO:0000259" key="2">
    <source>
        <dbReference type="Pfam" id="PF00561"/>
    </source>
</evidence>
<dbReference type="STRING" id="1392250.A0A2I2G3I7"/>
<dbReference type="InterPro" id="IPR050266">
    <property type="entry name" value="AB_hydrolase_sf"/>
</dbReference>
<dbReference type="InterPro" id="IPR029058">
    <property type="entry name" value="AB_hydrolase_fold"/>
</dbReference>
<dbReference type="EMBL" id="MSFO01000006">
    <property type="protein sequence ID" value="PLB47417.1"/>
    <property type="molecule type" value="Genomic_DNA"/>
</dbReference>
<feature type="domain" description="AB hydrolase-1" evidence="2">
    <location>
        <begin position="52"/>
        <end position="323"/>
    </location>
</feature>
<dbReference type="VEuPathDB" id="FungiDB:P170DRAFT_466671"/>
<dbReference type="GO" id="GO:0016787">
    <property type="term" value="F:hydrolase activity"/>
    <property type="evidence" value="ECO:0007669"/>
    <property type="project" value="UniProtKB-KW"/>
</dbReference>
<organism evidence="3 4">
    <name type="scientific">Aspergillus steynii IBT 23096</name>
    <dbReference type="NCBI Taxonomy" id="1392250"/>
    <lineage>
        <taxon>Eukaryota</taxon>
        <taxon>Fungi</taxon>
        <taxon>Dikarya</taxon>
        <taxon>Ascomycota</taxon>
        <taxon>Pezizomycotina</taxon>
        <taxon>Eurotiomycetes</taxon>
        <taxon>Eurotiomycetidae</taxon>
        <taxon>Eurotiales</taxon>
        <taxon>Aspergillaceae</taxon>
        <taxon>Aspergillus</taxon>
        <taxon>Aspergillus subgen. Circumdati</taxon>
    </lineage>
</organism>
<dbReference type="RefSeq" id="XP_024702719.1">
    <property type="nucleotide sequence ID" value="XM_024852434.1"/>
</dbReference>
<evidence type="ECO:0000313" key="4">
    <source>
        <dbReference type="Proteomes" id="UP000234275"/>
    </source>
</evidence>
<dbReference type="PANTHER" id="PTHR43798:SF33">
    <property type="entry name" value="HYDROLASE, PUTATIVE (AFU_ORTHOLOGUE AFUA_2G14860)-RELATED"/>
    <property type="match status" value="1"/>
</dbReference>
<dbReference type="Pfam" id="PF00561">
    <property type="entry name" value="Abhydrolase_1"/>
    <property type="match status" value="1"/>
</dbReference>
<dbReference type="InterPro" id="IPR000073">
    <property type="entry name" value="AB_hydrolase_1"/>
</dbReference>
<feature type="region of interest" description="Disordered" evidence="1">
    <location>
        <begin position="160"/>
        <end position="190"/>
    </location>
</feature>
<keyword evidence="3" id="KW-0378">Hydrolase</keyword>
<dbReference type="AlphaFoldDB" id="A0A2I2G3I7"/>